<dbReference type="InterPro" id="IPR001296">
    <property type="entry name" value="Glyco_trans_1"/>
</dbReference>
<evidence type="ECO:0000259" key="2">
    <source>
        <dbReference type="Pfam" id="PF13439"/>
    </source>
</evidence>
<dbReference type="CDD" id="cd03820">
    <property type="entry name" value="GT4_AmsD-like"/>
    <property type="match status" value="1"/>
</dbReference>
<keyword evidence="3" id="KW-0808">Transferase</keyword>
<dbReference type="PANTHER" id="PTHR12526:SF630">
    <property type="entry name" value="GLYCOSYLTRANSFERASE"/>
    <property type="match status" value="1"/>
</dbReference>
<name>A0A1M6TR00_9FLAO</name>
<keyword evidence="4" id="KW-1185">Reference proteome</keyword>
<reference evidence="4" key="1">
    <citation type="submission" date="2016-11" db="EMBL/GenBank/DDBJ databases">
        <authorList>
            <person name="Varghese N."/>
            <person name="Submissions S."/>
        </authorList>
    </citation>
    <scope>NUCLEOTIDE SEQUENCE [LARGE SCALE GENOMIC DNA]</scope>
    <source>
        <strain evidence="4">DSM 16478</strain>
    </source>
</reference>
<dbReference type="GO" id="GO:0016757">
    <property type="term" value="F:glycosyltransferase activity"/>
    <property type="evidence" value="ECO:0007669"/>
    <property type="project" value="InterPro"/>
</dbReference>
<dbReference type="AlphaFoldDB" id="A0A1M6TR00"/>
<proteinExistence type="predicted"/>
<dbReference type="RefSeq" id="WP_073246296.1">
    <property type="nucleotide sequence ID" value="NZ_FQZX01000003.1"/>
</dbReference>
<organism evidence="3 4">
    <name type="scientific">Maribacter aquivivus</name>
    <dbReference type="NCBI Taxonomy" id="228958"/>
    <lineage>
        <taxon>Bacteria</taxon>
        <taxon>Pseudomonadati</taxon>
        <taxon>Bacteroidota</taxon>
        <taxon>Flavobacteriia</taxon>
        <taxon>Flavobacteriales</taxon>
        <taxon>Flavobacteriaceae</taxon>
        <taxon>Maribacter</taxon>
    </lineage>
</organism>
<evidence type="ECO:0000313" key="4">
    <source>
        <dbReference type="Proteomes" id="UP000184314"/>
    </source>
</evidence>
<feature type="domain" description="Glycosyltransferase subfamily 4-like N-terminal" evidence="2">
    <location>
        <begin position="13"/>
        <end position="160"/>
    </location>
</feature>
<accession>A0A1M6TR00</accession>
<dbReference type="Pfam" id="PF13439">
    <property type="entry name" value="Glyco_transf_4"/>
    <property type="match status" value="1"/>
</dbReference>
<dbReference type="Pfam" id="PF00534">
    <property type="entry name" value="Glycos_transf_1"/>
    <property type="match status" value="1"/>
</dbReference>
<dbReference type="PANTHER" id="PTHR12526">
    <property type="entry name" value="GLYCOSYLTRANSFERASE"/>
    <property type="match status" value="1"/>
</dbReference>
<dbReference type="Proteomes" id="UP000184314">
    <property type="component" value="Unassembled WGS sequence"/>
</dbReference>
<evidence type="ECO:0000313" key="3">
    <source>
        <dbReference type="EMBL" id="SHK59401.1"/>
    </source>
</evidence>
<evidence type="ECO:0000259" key="1">
    <source>
        <dbReference type="Pfam" id="PF00534"/>
    </source>
</evidence>
<protein>
    <submittedName>
        <fullName evidence="3">Glycosyltransferase involved in cell wall bisynthesis</fullName>
    </submittedName>
</protein>
<dbReference type="Gene3D" id="3.40.50.2000">
    <property type="entry name" value="Glycogen Phosphorylase B"/>
    <property type="match status" value="2"/>
</dbReference>
<feature type="domain" description="Glycosyl transferase family 1" evidence="1">
    <location>
        <begin position="169"/>
        <end position="330"/>
    </location>
</feature>
<dbReference type="InterPro" id="IPR028098">
    <property type="entry name" value="Glyco_trans_4-like_N"/>
</dbReference>
<gene>
    <name evidence="3" type="ORF">SAMN04488007_3327</name>
</gene>
<dbReference type="STRING" id="228958.SAMN04488007_3327"/>
<dbReference type="OrthoDB" id="798298at2"/>
<sequence>MKIHFVIPSLIGGGAERVMSTIANGLVNNHEVELITFHEGQDYELSTNINRVKLHGGNNKNQTIRSIKNLFTYYKQKEKRPDILISFLPSNNLTAIIVSKIYSIKLIISEHTNHTAPSTRKKDIIRKYFYRFADVTTVLTKFDKPYYENFKANVEIMPNPLIIPTEIKSFEERKKNILVVGSLNRYQNKGFDQILHISAPILKKNKDWNLVIAGDGEKGLKVLQKISFDLEIQKQVKFLGFVKAIDKIMQDSQIFALPSKFEGLPMGLMEALSNGMACISYNCTSGPSELITNNSNGLLITDQDSKAMQEGLELLINDFDFRLKIAKKGPESVSNYGLNAILEKWEKLILSVNQ</sequence>
<dbReference type="EMBL" id="FQZX01000003">
    <property type="protein sequence ID" value="SHK59401.1"/>
    <property type="molecule type" value="Genomic_DNA"/>
</dbReference>
<dbReference type="SUPFAM" id="SSF53756">
    <property type="entry name" value="UDP-Glycosyltransferase/glycogen phosphorylase"/>
    <property type="match status" value="1"/>
</dbReference>